<keyword evidence="4 7" id="KW-0812">Transmembrane</keyword>
<keyword evidence="5 7" id="KW-1133">Transmembrane helix</keyword>
<dbReference type="InterPro" id="IPR007353">
    <property type="entry name" value="DUF421"/>
</dbReference>
<comment type="subcellular location">
    <subcellularLocation>
        <location evidence="1">Cell membrane</location>
        <topology evidence="1">Multi-pass membrane protein</topology>
    </subcellularLocation>
</comment>
<dbReference type="InterPro" id="IPR048454">
    <property type="entry name" value="YetF_N"/>
</dbReference>
<evidence type="ECO:0000256" key="6">
    <source>
        <dbReference type="ARBA" id="ARBA00023136"/>
    </source>
</evidence>
<dbReference type="Gene3D" id="3.30.240.20">
    <property type="entry name" value="bsu07140 like domains"/>
    <property type="match status" value="2"/>
</dbReference>
<evidence type="ECO:0000256" key="4">
    <source>
        <dbReference type="ARBA" id="ARBA00022692"/>
    </source>
</evidence>
<accession>A0A086YVV4</accession>
<evidence type="ECO:0008006" key="12">
    <source>
        <dbReference type="Google" id="ProtNLM"/>
    </source>
</evidence>
<dbReference type="Pfam" id="PF20730">
    <property type="entry name" value="YetF_N"/>
    <property type="match status" value="1"/>
</dbReference>
<evidence type="ECO:0000259" key="8">
    <source>
        <dbReference type="Pfam" id="PF04239"/>
    </source>
</evidence>
<comment type="caution">
    <text evidence="10">The sequence shown here is derived from an EMBL/GenBank/DDBJ whole genome shotgun (WGS) entry which is preliminary data.</text>
</comment>
<dbReference type="Proteomes" id="UP000029015">
    <property type="component" value="Unassembled WGS sequence"/>
</dbReference>
<organism evidence="10 11">
    <name type="scientific">Bifidobacterium actinocoloniiforme DSM 22766</name>
    <dbReference type="NCBI Taxonomy" id="1437605"/>
    <lineage>
        <taxon>Bacteria</taxon>
        <taxon>Bacillati</taxon>
        <taxon>Actinomycetota</taxon>
        <taxon>Actinomycetes</taxon>
        <taxon>Bifidobacteriales</taxon>
        <taxon>Bifidobacteriaceae</taxon>
        <taxon>Bifidobacterium</taxon>
    </lineage>
</organism>
<sequence length="214" mass="23820">MDINFYIEVAAKLIIGLLFITLLINVTGKGNLAPTSPTDQLQNYVLGGIIGGVIYSSTITMAQYIVILLIWASLILITRYAKTHIHAVGKYIDGEPVTIVKDGQLLVKNCLKVHLTAKEVDFKLRTGGVSDIHDVQRAIVEQNGSLTILHKGDKDVRYPVIVDGRTNPDVLELMDRDEEWLEGKLKEQGVKRVSDVFLAKYQDQKLDVVTYSGR</sequence>
<evidence type="ECO:0000313" key="11">
    <source>
        <dbReference type="Proteomes" id="UP000029015"/>
    </source>
</evidence>
<dbReference type="eggNOG" id="COG2323">
    <property type="taxonomic scope" value="Bacteria"/>
</dbReference>
<dbReference type="Pfam" id="PF04239">
    <property type="entry name" value="DUF421"/>
    <property type="match status" value="1"/>
</dbReference>
<evidence type="ECO:0000313" key="10">
    <source>
        <dbReference type="EMBL" id="KFI38404.1"/>
    </source>
</evidence>
<dbReference type="STRING" id="1437605.AB656_00085"/>
<evidence type="ECO:0000259" key="9">
    <source>
        <dbReference type="Pfam" id="PF20730"/>
    </source>
</evidence>
<gene>
    <name evidence="10" type="ORF">BACT_0310</name>
</gene>
<protein>
    <recommendedName>
        <fullName evidence="12">Membrane protein yetF</fullName>
    </recommendedName>
</protein>
<comment type="similarity">
    <text evidence="2">Belongs to the UPF0702 family.</text>
</comment>
<dbReference type="PANTHER" id="PTHR34582">
    <property type="entry name" value="UPF0702 TRANSMEMBRANE PROTEIN YCAP"/>
    <property type="match status" value="1"/>
</dbReference>
<dbReference type="EMBL" id="JGYK01000004">
    <property type="protein sequence ID" value="KFI38404.1"/>
    <property type="molecule type" value="Genomic_DNA"/>
</dbReference>
<evidence type="ECO:0000256" key="5">
    <source>
        <dbReference type="ARBA" id="ARBA00022989"/>
    </source>
</evidence>
<evidence type="ECO:0000256" key="7">
    <source>
        <dbReference type="SAM" id="Phobius"/>
    </source>
</evidence>
<dbReference type="RefSeq" id="WP_201777330.1">
    <property type="nucleotide sequence ID" value="NZ_CP011786.1"/>
</dbReference>
<evidence type="ECO:0000256" key="2">
    <source>
        <dbReference type="ARBA" id="ARBA00006448"/>
    </source>
</evidence>
<proteinExistence type="inferred from homology"/>
<feature type="transmembrane region" description="Helical" evidence="7">
    <location>
        <begin position="44"/>
        <end position="77"/>
    </location>
</feature>
<feature type="transmembrane region" description="Helical" evidence="7">
    <location>
        <begin position="5"/>
        <end position="24"/>
    </location>
</feature>
<reference evidence="10 11" key="1">
    <citation type="submission" date="2014-03" db="EMBL/GenBank/DDBJ databases">
        <title>Genomics of Bifidobacteria.</title>
        <authorList>
            <person name="Ventura M."/>
            <person name="Milani C."/>
            <person name="Lugli G.A."/>
        </authorList>
    </citation>
    <scope>NUCLEOTIDE SEQUENCE [LARGE SCALE GENOMIC DNA]</scope>
    <source>
        <strain evidence="10 11">DSM 22766</strain>
    </source>
</reference>
<evidence type="ECO:0000256" key="1">
    <source>
        <dbReference type="ARBA" id="ARBA00004651"/>
    </source>
</evidence>
<keyword evidence="11" id="KW-1185">Reference proteome</keyword>
<dbReference type="AlphaFoldDB" id="A0A086YVV4"/>
<evidence type="ECO:0000256" key="3">
    <source>
        <dbReference type="ARBA" id="ARBA00022475"/>
    </source>
</evidence>
<name>A0A086YVV4_9BIFI</name>
<dbReference type="InterPro" id="IPR023090">
    <property type="entry name" value="UPF0702_alpha/beta_dom_sf"/>
</dbReference>
<dbReference type="PANTHER" id="PTHR34582:SF6">
    <property type="entry name" value="UPF0702 TRANSMEMBRANE PROTEIN YCAP"/>
    <property type="match status" value="1"/>
</dbReference>
<feature type="domain" description="YetF C-terminal" evidence="8">
    <location>
        <begin position="84"/>
        <end position="202"/>
    </location>
</feature>
<feature type="domain" description="YetF-like N-terminal transmembrane" evidence="9">
    <location>
        <begin position="6"/>
        <end position="80"/>
    </location>
</feature>
<dbReference type="GO" id="GO:0005886">
    <property type="term" value="C:plasma membrane"/>
    <property type="evidence" value="ECO:0007669"/>
    <property type="project" value="UniProtKB-SubCell"/>
</dbReference>
<keyword evidence="3" id="KW-1003">Cell membrane</keyword>
<keyword evidence="6 7" id="KW-0472">Membrane</keyword>